<name>A0A4Y5TPE0_9CAUD</name>
<dbReference type="SUPFAM" id="SSF46955">
    <property type="entry name" value="Putative DNA-binding domain"/>
    <property type="match status" value="1"/>
</dbReference>
<evidence type="ECO:0008006" key="3">
    <source>
        <dbReference type="Google" id="ProtNLM"/>
    </source>
</evidence>
<evidence type="ECO:0000313" key="1">
    <source>
        <dbReference type="EMBL" id="QDB70909.1"/>
    </source>
</evidence>
<reference evidence="1 2" key="1">
    <citation type="submission" date="2019-04" db="EMBL/GenBank/DDBJ databases">
        <title>Complete genome sequence of a novel bacteriophage, PBPA162, infecting Pseudomonas aeruginosa.</title>
        <authorList>
            <person name="Myung H."/>
            <person name="Hong H."/>
            <person name="Cho J."/>
        </authorList>
    </citation>
    <scope>NUCLEOTIDE SEQUENCE [LARGE SCALE GENOMIC DNA]</scope>
</reference>
<dbReference type="GeneID" id="77948094"/>
<dbReference type="KEGG" id="vg:77948094"/>
<keyword evidence="2" id="KW-1185">Reference proteome</keyword>
<dbReference type="Proteomes" id="UP000319293">
    <property type="component" value="Segment"/>
</dbReference>
<accession>A0A4Y5TPE0</accession>
<dbReference type="InterPro" id="IPR009061">
    <property type="entry name" value="DNA-bd_dom_put_sf"/>
</dbReference>
<evidence type="ECO:0000313" key="2">
    <source>
        <dbReference type="Proteomes" id="UP000319293"/>
    </source>
</evidence>
<dbReference type="EMBL" id="MK816297">
    <property type="protein sequence ID" value="QDB70909.1"/>
    <property type="molecule type" value="Genomic_DNA"/>
</dbReference>
<dbReference type="RefSeq" id="YP_010671838.1">
    <property type="nucleotide sequence ID" value="NC_070971.1"/>
</dbReference>
<organism evidence="1 2">
    <name type="scientific">Pseudomonas virus PBPA162</name>
    <dbReference type="NCBI Taxonomy" id="2588096"/>
    <lineage>
        <taxon>Viruses</taxon>
        <taxon>Duplodnaviria</taxon>
        <taxon>Heunggongvirae</taxon>
        <taxon>Uroviricota</taxon>
        <taxon>Caudoviricetes</taxon>
        <taxon>Queuovirinae</taxon>
        <taxon>Iggyvirus</taxon>
        <taxon>Iggyvirus PBPA162</taxon>
    </lineage>
</organism>
<proteinExistence type="predicted"/>
<protein>
    <recommendedName>
        <fullName evidence="3">Helix-turn-helix domain-containing protein</fullName>
    </recommendedName>
</protein>
<sequence>MTTLQDNFDSTYITSTEVCEKMQVSRVTLHYHRKNGRLPQHATLPGGQITIWRRDEMMPVMEEWSRKLYGKVLWEK</sequence>